<sequence>MKLTKEHFSVYASSDKRSLSNQFDESPNVVAFKEILRYDQVVVERIILAECNLMIKGIKPVAVVPFN</sequence>
<name>A0A2J0YVK2_RHIML</name>
<evidence type="ECO:0000313" key="2">
    <source>
        <dbReference type="Proteomes" id="UP000231987"/>
    </source>
</evidence>
<dbReference type="EMBL" id="NJGD01000019">
    <property type="protein sequence ID" value="PJR11577.1"/>
    <property type="molecule type" value="Genomic_DNA"/>
</dbReference>
<dbReference type="Proteomes" id="UP000231987">
    <property type="component" value="Unassembled WGS sequence"/>
</dbReference>
<protein>
    <submittedName>
        <fullName evidence="1">Uncharacterized protein</fullName>
    </submittedName>
</protein>
<reference evidence="1 2" key="1">
    <citation type="submission" date="2017-06" db="EMBL/GenBank/DDBJ databases">
        <title>Ensifer strains isolated from leguminous trees and herbs display diverse denitrification phenotypes with some acting as strong N2O sinks.</title>
        <authorList>
            <person name="Woliy K."/>
            <person name="Mania D."/>
            <person name="Bakken L.R."/>
            <person name="Frostegard A."/>
        </authorList>
    </citation>
    <scope>NUCLEOTIDE SEQUENCE [LARGE SCALE GENOMIC DNA]</scope>
    <source>
        <strain evidence="1 2">AC50a</strain>
    </source>
</reference>
<organism evidence="1 2">
    <name type="scientific">Rhizobium meliloti</name>
    <name type="common">Ensifer meliloti</name>
    <name type="synonym">Sinorhizobium meliloti</name>
    <dbReference type="NCBI Taxonomy" id="382"/>
    <lineage>
        <taxon>Bacteria</taxon>
        <taxon>Pseudomonadati</taxon>
        <taxon>Pseudomonadota</taxon>
        <taxon>Alphaproteobacteria</taxon>
        <taxon>Hyphomicrobiales</taxon>
        <taxon>Rhizobiaceae</taxon>
        <taxon>Sinorhizobium/Ensifer group</taxon>
        <taxon>Sinorhizobium</taxon>
    </lineage>
</organism>
<comment type="caution">
    <text evidence="1">The sequence shown here is derived from an EMBL/GenBank/DDBJ whole genome shotgun (WGS) entry which is preliminary data.</text>
</comment>
<dbReference type="AlphaFoldDB" id="A0A2J0YVK2"/>
<accession>A0A2J0YVK2</accession>
<evidence type="ECO:0000313" key="1">
    <source>
        <dbReference type="EMBL" id="PJR11577.1"/>
    </source>
</evidence>
<proteinExistence type="predicted"/>
<gene>
    <name evidence="1" type="ORF">CEJ86_27860</name>
</gene>